<evidence type="ECO:0000256" key="2">
    <source>
        <dbReference type="ARBA" id="ARBA00007401"/>
    </source>
</evidence>
<sequence>MRKELILSALVMLLGMGGVQAQMVMDLQGPWDFALGDSAHYDDYVVLPGSLLTNDKGHEVDIHTQWTGSLYDSSYFYNPYMEPYRRKGQMKFPFFLTPEKHYVGNAWYRRYVYIPKEWSDQRITLFLERPHIETTVFVNGREVGHQMSLSVPHRYDVTKFIKKGERNEIAIRVYNGIENVCVGQDSHSVTDQTQGNWNGITGRIELQAQWKKLNIKRVRVTPHIKEGAVTVEVQLENHVDGLRFFPINDYNVSANIKYMNDGKVGKMVRGSTVIAEGSNIKFKFGLGRDVKFWDEFHPNLYRLTVEAGETVYETQFGLREIKAEGRQLYINNRPLFLRGTVENCCFPETGFPPTDEDEWMRIFKKCKEYGLNHVRFHSYCPPEAAFAAADRVGIYLQPEGPSWPNHGVKLRRGQAIDKYLLEESKRIVDEYGHHPSFVMMAAGNEPAGDWVSYCNDWVKQMHEYDSTKVYCGASVGGGWAWDGGSEYHVKGGARGLDWDRKAPSSDDDYYSGIEYPRNYKGTTPNDSPIIAHEQGQWCAFPDFKEIAQYTGVYKARNFEIFRDMLRDNGMEQMAEKFLMASGKLQTLCYKYEIERNLRTKDYAGFQLLGLNDYSGQGTALVGPLNVHWREKGYTTANDWCEFCYPLVLLARFPKFVYTNHEVLRVPVEAYNAFYADLKEVKAAYYITDDTMGVYHGGRFLSHEIPVGKNGELGVVEFPLDSIKQPTKMTLHVKMGNIIKNHWDFWVYPEKTGLCDNEMDDNSKLYVADTLDAHALKVLKKGGTVLLTAAGRVTLGSDVKQSYLPVFWNTSWFKMRPPHTTGAYIEKQHPLFKYGFPTDDWSNLNWWELLNKAQVMNLMELPKDYQSPIQPIDTWHVSRKLGMLVEARVLKGRLLMTTMDITRDLEHRVVARQMRKAILDYMKSDDFQPTLTLTPETISHFFTRQAPAVDMFTNDSPDELKPKIK</sequence>
<evidence type="ECO:0000259" key="6">
    <source>
        <dbReference type="Pfam" id="PF00703"/>
    </source>
</evidence>
<dbReference type="Pfam" id="PF02836">
    <property type="entry name" value="Glyco_hydro_2_C"/>
    <property type="match status" value="1"/>
</dbReference>
<dbReference type="PANTHER" id="PTHR46323:SF2">
    <property type="entry name" value="BETA-GALACTOSIDASE"/>
    <property type="match status" value="1"/>
</dbReference>
<dbReference type="EMBL" id="FNCQ01000003">
    <property type="protein sequence ID" value="SDG34806.1"/>
    <property type="molecule type" value="Genomic_DNA"/>
</dbReference>
<keyword evidence="10" id="KW-1185">Reference proteome</keyword>
<evidence type="ECO:0000259" key="7">
    <source>
        <dbReference type="Pfam" id="PF02836"/>
    </source>
</evidence>
<protein>
    <recommendedName>
        <fullName evidence="3">beta-galactosidase</fullName>
        <ecNumber evidence="3">3.2.1.23</ecNumber>
    </recommendedName>
</protein>
<comment type="catalytic activity">
    <reaction evidence="1">
        <text>Hydrolysis of terminal non-reducing beta-D-galactose residues in beta-D-galactosides.</text>
        <dbReference type="EC" id="3.2.1.23"/>
    </reaction>
</comment>
<dbReference type="InterPro" id="IPR036156">
    <property type="entry name" value="Beta-gal/glucu_dom_sf"/>
</dbReference>
<dbReference type="InterPro" id="IPR050347">
    <property type="entry name" value="Bact_Beta-galactosidase"/>
</dbReference>
<evidence type="ECO:0000256" key="4">
    <source>
        <dbReference type="ARBA" id="ARBA00022801"/>
    </source>
</evidence>
<dbReference type="GO" id="GO:0009341">
    <property type="term" value="C:beta-galactosidase complex"/>
    <property type="evidence" value="ECO:0007669"/>
    <property type="project" value="TreeGrafter"/>
</dbReference>
<organism evidence="9 10">
    <name type="scientific">Prevotella communis</name>
    <dbReference type="NCBI Taxonomy" id="2913614"/>
    <lineage>
        <taxon>Bacteria</taxon>
        <taxon>Pseudomonadati</taxon>
        <taxon>Bacteroidota</taxon>
        <taxon>Bacteroidia</taxon>
        <taxon>Bacteroidales</taxon>
        <taxon>Prevotellaceae</taxon>
        <taxon>Prevotella</taxon>
    </lineage>
</organism>
<reference evidence="10" key="1">
    <citation type="submission" date="2016-10" db="EMBL/GenBank/DDBJ databases">
        <authorList>
            <person name="Varghese N."/>
            <person name="Submissions S."/>
        </authorList>
    </citation>
    <scope>NUCLEOTIDE SEQUENCE [LARGE SCALE GENOMIC DNA]</scope>
    <source>
        <strain evidence="10">BP1-148</strain>
    </source>
</reference>
<feature type="domain" description="Glycosyl hydrolases family 2 sugar binding" evidence="8">
    <location>
        <begin position="26"/>
        <end position="204"/>
    </location>
</feature>
<dbReference type="Pfam" id="PF00703">
    <property type="entry name" value="Glyco_hydro_2"/>
    <property type="match status" value="1"/>
</dbReference>
<evidence type="ECO:0000256" key="1">
    <source>
        <dbReference type="ARBA" id="ARBA00001412"/>
    </source>
</evidence>
<dbReference type="PANTHER" id="PTHR46323">
    <property type="entry name" value="BETA-GALACTOSIDASE"/>
    <property type="match status" value="1"/>
</dbReference>
<evidence type="ECO:0000259" key="8">
    <source>
        <dbReference type="Pfam" id="PF02837"/>
    </source>
</evidence>
<dbReference type="InterPro" id="IPR017853">
    <property type="entry name" value="GH"/>
</dbReference>
<proteinExistence type="inferred from homology"/>
<dbReference type="SUPFAM" id="SSF51445">
    <property type="entry name" value="(Trans)glycosidases"/>
    <property type="match status" value="1"/>
</dbReference>
<dbReference type="AlphaFoldDB" id="A0A1G7THK3"/>
<dbReference type="InterPro" id="IPR006103">
    <property type="entry name" value="Glyco_hydro_2_cat"/>
</dbReference>
<dbReference type="GO" id="GO:0004565">
    <property type="term" value="F:beta-galactosidase activity"/>
    <property type="evidence" value="ECO:0007669"/>
    <property type="project" value="UniProtKB-EC"/>
</dbReference>
<keyword evidence="4 9" id="KW-0378">Hydrolase</keyword>
<dbReference type="InterPro" id="IPR006102">
    <property type="entry name" value="Ig-like_GH2"/>
</dbReference>
<evidence type="ECO:0000256" key="3">
    <source>
        <dbReference type="ARBA" id="ARBA00012756"/>
    </source>
</evidence>
<dbReference type="Pfam" id="PF02837">
    <property type="entry name" value="Glyco_hydro_2_N"/>
    <property type="match status" value="1"/>
</dbReference>
<dbReference type="STRING" id="645274.SAMN04487901_10314"/>
<evidence type="ECO:0000313" key="10">
    <source>
        <dbReference type="Proteomes" id="UP000198779"/>
    </source>
</evidence>
<dbReference type="SUPFAM" id="SSF49303">
    <property type="entry name" value="beta-Galactosidase/glucuronidase domain"/>
    <property type="match status" value="1"/>
</dbReference>
<evidence type="ECO:0000256" key="5">
    <source>
        <dbReference type="ARBA" id="ARBA00023295"/>
    </source>
</evidence>
<feature type="domain" description="Glycoside hydrolase family 2 immunoglobulin-like beta-sandwich" evidence="6">
    <location>
        <begin position="215"/>
        <end position="319"/>
    </location>
</feature>
<dbReference type="Proteomes" id="UP000198779">
    <property type="component" value="Unassembled WGS sequence"/>
</dbReference>
<dbReference type="EC" id="3.2.1.23" evidence="3"/>
<gene>
    <name evidence="9" type="ORF">SAMN04487901_10314</name>
</gene>
<evidence type="ECO:0000313" key="9">
    <source>
        <dbReference type="EMBL" id="SDG34806.1"/>
    </source>
</evidence>
<dbReference type="Gene3D" id="2.60.120.260">
    <property type="entry name" value="Galactose-binding domain-like"/>
    <property type="match status" value="1"/>
</dbReference>
<name>A0A1G7THK3_9BACT</name>
<dbReference type="RefSeq" id="WP_091814817.1">
    <property type="nucleotide sequence ID" value="NZ_FNCQ01000003.1"/>
</dbReference>
<dbReference type="InterPro" id="IPR008979">
    <property type="entry name" value="Galactose-bd-like_sf"/>
</dbReference>
<dbReference type="GO" id="GO:0005990">
    <property type="term" value="P:lactose catabolic process"/>
    <property type="evidence" value="ECO:0007669"/>
    <property type="project" value="TreeGrafter"/>
</dbReference>
<dbReference type="Gene3D" id="3.20.20.80">
    <property type="entry name" value="Glycosidases"/>
    <property type="match status" value="1"/>
</dbReference>
<keyword evidence="5" id="KW-0326">Glycosidase</keyword>
<feature type="domain" description="Glycoside hydrolase family 2 catalytic" evidence="7">
    <location>
        <begin position="323"/>
        <end position="468"/>
    </location>
</feature>
<comment type="similarity">
    <text evidence="2">Belongs to the glycosyl hydrolase 2 family.</text>
</comment>
<dbReference type="SUPFAM" id="SSF49785">
    <property type="entry name" value="Galactose-binding domain-like"/>
    <property type="match status" value="1"/>
</dbReference>
<dbReference type="InterPro" id="IPR006104">
    <property type="entry name" value="Glyco_hydro_2_N"/>
</dbReference>
<accession>A0A1G7THK3</accession>